<dbReference type="AlphaFoldDB" id="B8ERI1"/>
<dbReference type="EMBL" id="CP001280">
    <property type="protein sequence ID" value="ACK51033.1"/>
    <property type="molecule type" value="Genomic_DNA"/>
</dbReference>
<reference evidence="1 2" key="1">
    <citation type="journal article" date="2010" name="J. Bacteriol.">
        <title>Complete genome sequence of the aerobic facultative methanotroph Methylocella silvestris BL2.</title>
        <authorList>
            <person name="Chen Y."/>
            <person name="Crombie A."/>
            <person name="Rahman M.T."/>
            <person name="Dedysh S.N."/>
            <person name="Liesack W."/>
            <person name="Stott M.B."/>
            <person name="Alam M."/>
            <person name="Theisen A.R."/>
            <person name="Murrell J.C."/>
            <person name="Dunfield P.F."/>
        </authorList>
    </citation>
    <scope>NUCLEOTIDE SEQUENCE [LARGE SCALE GENOMIC DNA]</scope>
    <source>
        <strain evidence="2">DSM 15510 / CIP 108128 / LMG 27833 / NCIMB 13906 / BL2</strain>
    </source>
</reference>
<accession>B8ERI1</accession>
<dbReference type="Proteomes" id="UP000002257">
    <property type="component" value="Chromosome"/>
</dbReference>
<organism evidence="1 2">
    <name type="scientific">Methylocella silvestris (strain DSM 15510 / CIP 108128 / LMG 27833 / NCIMB 13906 / BL2)</name>
    <dbReference type="NCBI Taxonomy" id="395965"/>
    <lineage>
        <taxon>Bacteria</taxon>
        <taxon>Pseudomonadati</taxon>
        <taxon>Pseudomonadota</taxon>
        <taxon>Alphaproteobacteria</taxon>
        <taxon>Hyphomicrobiales</taxon>
        <taxon>Beijerinckiaceae</taxon>
        <taxon>Methylocella</taxon>
    </lineage>
</organism>
<dbReference type="HOGENOM" id="CLU_1276416_0_0_5"/>
<protein>
    <submittedName>
        <fullName evidence="1">Uncharacterized protein</fullName>
    </submittedName>
</protein>
<keyword evidence="2" id="KW-1185">Reference proteome</keyword>
<sequence>MHTSHNKFNSTLYDRSISDITRWLLTDVKRIRKHNDVPLIVPLTVTFKVGSIQTSQCLGQFEHFYHLMCRKLVNNIDRRNKQHLYPLAIAFVDNPSTRYKSDKPKLFGTHPSVAPHVHSVMIIHPSIKRKFLERYRELEELWQDMNPRHGTIKISVSEMLYYNRLIENYAGNEDEIESKLKGWIGYSGKLQTRFDRPDCDLFTILPPSGKNRFDRF</sequence>
<evidence type="ECO:0000313" key="2">
    <source>
        <dbReference type="Proteomes" id="UP000002257"/>
    </source>
</evidence>
<dbReference type="KEGG" id="msl:Msil_2094"/>
<name>B8ERI1_METSB</name>
<gene>
    <name evidence="1" type="ordered locus">Msil_2094</name>
</gene>
<proteinExistence type="predicted"/>
<evidence type="ECO:0000313" key="1">
    <source>
        <dbReference type="EMBL" id="ACK51033.1"/>
    </source>
</evidence>